<proteinExistence type="predicted"/>
<dbReference type="RefSeq" id="WP_172505282.1">
    <property type="nucleotide sequence ID" value="NZ_JAFMUH010000001.1"/>
</dbReference>
<feature type="chain" id="PRO_5014124143" description="DUF4136 domain-containing protein" evidence="1">
    <location>
        <begin position="21"/>
        <end position="182"/>
    </location>
</feature>
<dbReference type="Gene3D" id="3.30.160.670">
    <property type="match status" value="1"/>
</dbReference>
<dbReference type="EMBL" id="OENE01000015">
    <property type="protein sequence ID" value="SOU88699.1"/>
    <property type="molecule type" value="Genomic_DNA"/>
</dbReference>
<reference evidence="3 4" key="1">
    <citation type="submission" date="2017-11" db="EMBL/GenBank/DDBJ databases">
        <authorList>
            <person name="Duchaud E."/>
        </authorList>
    </citation>
    <scope>NUCLEOTIDE SEQUENCE [LARGE SCALE GENOMIC DNA]</scope>
    <source>
        <strain evidence="3 4">TNO010</strain>
    </source>
</reference>
<dbReference type="Pfam" id="PF13590">
    <property type="entry name" value="DUF4136"/>
    <property type="match status" value="1"/>
</dbReference>
<protein>
    <recommendedName>
        <fullName evidence="2">DUF4136 domain-containing protein</fullName>
    </recommendedName>
</protein>
<evidence type="ECO:0000313" key="3">
    <source>
        <dbReference type="EMBL" id="SOU88699.1"/>
    </source>
</evidence>
<dbReference type="InterPro" id="IPR025411">
    <property type="entry name" value="DUF4136"/>
</dbReference>
<feature type="signal peptide" evidence="1">
    <location>
        <begin position="1"/>
        <end position="20"/>
    </location>
</feature>
<gene>
    <name evidence="3" type="ORF">TNO010_220138</name>
</gene>
<dbReference type="AlphaFoldDB" id="A0A2I2M824"/>
<accession>A0A2I2M824</accession>
<evidence type="ECO:0000259" key="2">
    <source>
        <dbReference type="Pfam" id="PF13590"/>
    </source>
</evidence>
<name>A0A2I2M824_9FLAO</name>
<dbReference type="GeneID" id="86817574"/>
<evidence type="ECO:0000256" key="1">
    <source>
        <dbReference type="SAM" id="SignalP"/>
    </source>
</evidence>
<feature type="domain" description="DUF4136" evidence="2">
    <location>
        <begin position="24"/>
        <end position="176"/>
    </location>
</feature>
<keyword evidence="1" id="KW-0732">Signal</keyword>
<dbReference type="Proteomes" id="UP000490060">
    <property type="component" value="Unassembled WGS sequence"/>
</dbReference>
<evidence type="ECO:0000313" key="4">
    <source>
        <dbReference type="Proteomes" id="UP000490060"/>
    </source>
</evidence>
<dbReference type="PROSITE" id="PS51257">
    <property type="entry name" value="PROKAR_LIPOPROTEIN"/>
    <property type="match status" value="1"/>
</dbReference>
<organism evidence="3 4">
    <name type="scientific">Tenacibaculum finnmarkense genomovar ulcerans</name>
    <dbReference type="NCBI Taxonomy" id="2781388"/>
    <lineage>
        <taxon>Bacteria</taxon>
        <taxon>Pseudomonadati</taxon>
        <taxon>Bacteroidota</taxon>
        <taxon>Flavobacteriia</taxon>
        <taxon>Flavobacteriales</taxon>
        <taxon>Flavobacteriaceae</taxon>
        <taxon>Tenacibaculum</taxon>
        <taxon>Tenacibaculum finnmarkense</taxon>
    </lineage>
</organism>
<sequence>MKLSSLFFLPIIALMITSCSSVRVTTDYDTEADFNSYKTFAFYKKGIDKAAISDLDKKRIMRAIEQELIAKGMTKSTSPDVLVSLFTKSRERINVNDRMYGGFYYPNYYGMIGLNNMNRINVSQYTEGTLFIDVLDAQNKALVWQGIGTGALSSRSAERKQARIKEFVKEILAEYPLENSKK</sequence>